<dbReference type="AlphaFoldDB" id="A0A7S2HAU4"/>
<evidence type="ECO:0000256" key="6">
    <source>
        <dbReference type="ARBA" id="ARBA00023065"/>
    </source>
</evidence>
<keyword evidence="8" id="KW-1071">Ligand-gated ion channel</keyword>
<dbReference type="Pfam" id="PF00864">
    <property type="entry name" value="P2X_receptor"/>
    <property type="match status" value="2"/>
</dbReference>
<organism evidence="11">
    <name type="scientific">Haptolina brevifila</name>
    <dbReference type="NCBI Taxonomy" id="156173"/>
    <lineage>
        <taxon>Eukaryota</taxon>
        <taxon>Haptista</taxon>
        <taxon>Haptophyta</taxon>
        <taxon>Prymnesiophyceae</taxon>
        <taxon>Prymnesiales</taxon>
        <taxon>Prymnesiaceae</taxon>
        <taxon>Haptolina</taxon>
    </lineage>
</organism>
<comment type="similarity">
    <text evidence="2">Belongs to the P2X receptor family.</text>
</comment>
<keyword evidence="5 10" id="KW-1133">Transmembrane helix</keyword>
<sequence>MASFFDWVLPSTYSTNKEVTLLDRKLGLLYVTISLLVFAYVIGVRVVLEQGYAESEIAYGVSGVQLNGTTYTVNSQTGAIVPQDVASLIRSGVEGGAVFLPMRSVVSYGQKVSNCSTPDEPCSDDSDCPRKAPIARGQCLTDVGSCIRTQWCNPGADGSYKDGQTSNPFAGGAVTTNTDVLQDLSRLTITILASVEFNDFGGISLSNDGGGRTRWTISQVLQRAGMTEAEAQQNGAVLDVALTWNCPFISSSTSCVPILKVTQLKNSFYAQWANYYRALPDETVQYRDLYQAMGLRMLVSSTGSGTQISLLMIMQQLFVILALLPIASLLADTIMTQCFSERRHYREYKTEQSPDFSDIRAKVEQLEKQSQSRQAKAMNYA</sequence>
<comment type="subcellular location">
    <subcellularLocation>
        <location evidence="1">Endomembrane system</location>
    </subcellularLocation>
</comment>
<dbReference type="EMBL" id="HBGU01047652">
    <property type="protein sequence ID" value="CAD9485317.1"/>
    <property type="molecule type" value="Transcribed_RNA"/>
</dbReference>
<keyword evidence="7 10" id="KW-0472">Membrane</keyword>
<dbReference type="InterPro" id="IPR059116">
    <property type="entry name" value="P2X_receptor"/>
</dbReference>
<feature type="transmembrane region" description="Helical" evidence="10">
    <location>
        <begin position="27"/>
        <end position="48"/>
    </location>
</feature>
<keyword evidence="3" id="KW-0813">Transport</keyword>
<dbReference type="PANTHER" id="PTHR10125:SF31">
    <property type="entry name" value="P2X RECEPTOR E"/>
    <property type="match status" value="1"/>
</dbReference>
<dbReference type="GO" id="GO:0012505">
    <property type="term" value="C:endomembrane system"/>
    <property type="evidence" value="ECO:0007669"/>
    <property type="project" value="UniProtKB-SubCell"/>
</dbReference>
<evidence type="ECO:0000256" key="5">
    <source>
        <dbReference type="ARBA" id="ARBA00022989"/>
    </source>
</evidence>
<evidence type="ECO:0000256" key="7">
    <source>
        <dbReference type="ARBA" id="ARBA00023136"/>
    </source>
</evidence>
<keyword evidence="9" id="KW-0407">Ion channel</keyword>
<dbReference type="GO" id="GO:0015267">
    <property type="term" value="F:channel activity"/>
    <property type="evidence" value="ECO:0007669"/>
    <property type="project" value="UniProtKB-ARBA"/>
</dbReference>
<evidence type="ECO:0000313" key="11">
    <source>
        <dbReference type="EMBL" id="CAD9485317.1"/>
    </source>
</evidence>
<evidence type="ECO:0000256" key="9">
    <source>
        <dbReference type="ARBA" id="ARBA00023303"/>
    </source>
</evidence>
<dbReference type="Gene3D" id="2.60.490.10">
    <property type="entry name" value="atp-gated p2x4 ion channel domain"/>
    <property type="match status" value="1"/>
</dbReference>
<dbReference type="GO" id="GO:0016020">
    <property type="term" value="C:membrane"/>
    <property type="evidence" value="ECO:0007669"/>
    <property type="project" value="TreeGrafter"/>
</dbReference>
<accession>A0A7S2HAU4</accession>
<evidence type="ECO:0000256" key="1">
    <source>
        <dbReference type="ARBA" id="ARBA00004308"/>
    </source>
</evidence>
<evidence type="ECO:0000256" key="10">
    <source>
        <dbReference type="SAM" id="Phobius"/>
    </source>
</evidence>
<dbReference type="GO" id="GO:0007165">
    <property type="term" value="P:signal transduction"/>
    <property type="evidence" value="ECO:0007669"/>
    <property type="project" value="UniProtKB-ARBA"/>
</dbReference>
<name>A0A7S2HAU4_9EUKA</name>
<dbReference type="InterPro" id="IPR027309">
    <property type="entry name" value="P2X_extracellular_dom_sf"/>
</dbReference>
<evidence type="ECO:0000256" key="4">
    <source>
        <dbReference type="ARBA" id="ARBA00022692"/>
    </source>
</evidence>
<dbReference type="GO" id="GO:0070588">
    <property type="term" value="P:calcium ion transmembrane transport"/>
    <property type="evidence" value="ECO:0007669"/>
    <property type="project" value="TreeGrafter"/>
</dbReference>
<keyword evidence="6" id="KW-0406">Ion transport</keyword>
<protein>
    <submittedName>
        <fullName evidence="11">Uncharacterized protein</fullName>
    </submittedName>
</protein>
<reference evidence="11" key="1">
    <citation type="submission" date="2021-01" db="EMBL/GenBank/DDBJ databases">
        <authorList>
            <person name="Corre E."/>
            <person name="Pelletier E."/>
            <person name="Niang G."/>
            <person name="Scheremetjew M."/>
            <person name="Finn R."/>
            <person name="Kale V."/>
            <person name="Holt S."/>
            <person name="Cochrane G."/>
            <person name="Meng A."/>
            <person name="Brown T."/>
            <person name="Cohen L."/>
        </authorList>
    </citation>
    <scope>NUCLEOTIDE SEQUENCE</scope>
    <source>
        <strain evidence="11">UTEX LB 985</strain>
    </source>
</reference>
<evidence type="ECO:0000256" key="3">
    <source>
        <dbReference type="ARBA" id="ARBA00022448"/>
    </source>
</evidence>
<gene>
    <name evidence="11" type="ORF">CBRE1094_LOCUS25925</name>
</gene>
<dbReference type="PANTHER" id="PTHR10125">
    <property type="entry name" value="P2X PURINOCEPTOR"/>
    <property type="match status" value="1"/>
</dbReference>
<keyword evidence="4 10" id="KW-0812">Transmembrane</keyword>
<feature type="transmembrane region" description="Helical" evidence="10">
    <location>
        <begin position="310"/>
        <end position="331"/>
    </location>
</feature>
<proteinExistence type="inferred from homology"/>
<evidence type="ECO:0000256" key="8">
    <source>
        <dbReference type="ARBA" id="ARBA00023286"/>
    </source>
</evidence>
<evidence type="ECO:0000256" key="2">
    <source>
        <dbReference type="ARBA" id="ARBA00009848"/>
    </source>
</evidence>